<evidence type="ECO:0000256" key="4">
    <source>
        <dbReference type="ARBA" id="ARBA00022825"/>
    </source>
</evidence>
<dbReference type="SUPFAM" id="SSF52743">
    <property type="entry name" value="Subtilisin-like"/>
    <property type="match status" value="1"/>
</dbReference>
<dbReference type="InterPro" id="IPR022398">
    <property type="entry name" value="Peptidase_S8_His-AS"/>
</dbReference>
<comment type="caution">
    <text evidence="7">The sequence shown here is derived from an EMBL/GenBank/DDBJ whole genome shotgun (WGS) entry which is preliminary data.</text>
</comment>
<keyword evidence="8" id="KW-1185">Reference proteome</keyword>
<comment type="similarity">
    <text evidence="1 5">Belongs to the peptidase S8 family.</text>
</comment>
<dbReference type="InterPro" id="IPR050131">
    <property type="entry name" value="Peptidase_S8_subtilisin-like"/>
</dbReference>
<keyword evidence="3" id="KW-0378">Hydrolase</keyword>
<dbReference type="EMBL" id="JAAOIV010000003">
    <property type="protein sequence ID" value="NHN55152.1"/>
    <property type="molecule type" value="Genomic_DNA"/>
</dbReference>
<dbReference type="InterPro" id="IPR036852">
    <property type="entry name" value="Peptidase_S8/S53_dom_sf"/>
</dbReference>
<dbReference type="GO" id="GO:0005615">
    <property type="term" value="C:extracellular space"/>
    <property type="evidence" value="ECO:0007669"/>
    <property type="project" value="TreeGrafter"/>
</dbReference>
<dbReference type="PROSITE" id="PS51892">
    <property type="entry name" value="SUBTILASE"/>
    <property type="match status" value="1"/>
</dbReference>
<dbReference type="Pfam" id="PF00082">
    <property type="entry name" value="Peptidase_S8"/>
    <property type="match status" value="1"/>
</dbReference>
<evidence type="ECO:0000256" key="1">
    <source>
        <dbReference type="ARBA" id="ARBA00011073"/>
    </source>
</evidence>
<dbReference type="PANTHER" id="PTHR43806">
    <property type="entry name" value="PEPTIDASE S8"/>
    <property type="match status" value="1"/>
</dbReference>
<gene>
    <name evidence="7" type="ORF">G9U51_05035</name>
</gene>
<keyword evidence="4" id="KW-0720">Serine protease</keyword>
<feature type="domain" description="Peptidase S8/S53" evidence="6">
    <location>
        <begin position="11"/>
        <end position="159"/>
    </location>
</feature>
<dbReference type="Proteomes" id="UP000744769">
    <property type="component" value="Unassembled WGS sequence"/>
</dbReference>
<dbReference type="GO" id="GO:0004252">
    <property type="term" value="F:serine-type endopeptidase activity"/>
    <property type="evidence" value="ECO:0007669"/>
    <property type="project" value="InterPro"/>
</dbReference>
<evidence type="ECO:0000256" key="3">
    <source>
        <dbReference type="ARBA" id="ARBA00022801"/>
    </source>
</evidence>
<evidence type="ECO:0000256" key="5">
    <source>
        <dbReference type="PROSITE-ProRule" id="PRU01240"/>
    </source>
</evidence>
<dbReference type="InterPro" id="IPR000209">
    <property type="entry name" value="Peptidase_S8/S53_dom"/>
</dbReference>
<dbReference type="PANTHER" id="PTHR43806:SF11">
    <property type="entry name" value="CEREVISIN-RELATED"/>
    <property type="match status" value="1"/>
</dbReference>
<sequence length="160" mass="16173">MDTKFRYSSTGQGVQVYVVDSGINAASVDFSGQIGAGYVAAYDGGTVNDCAGHGTHVAGIIAGTTYGVAKAATIIPVRIFACGSQSARNSDIMKGLNWILSRSHVGVRDVINMSFGTGGVRDPAIDSAVSSLHDAGFTMVASGPNANIDACSESPGGIPA</sequence>
<organism evidence="7 8">
    <name type="scientific">Metallococcus carri</name>
    <dbReference type="NCBI Taxonomy" id="1656884"/>
    <lineage>
        <taxon>Bacteria</taxon>
        <taxon>Bacillati</taxon>
        <taxon>Actinomycetota</taxon>
        <taxon>Actinomycetes</taxon>
        <taxon>Micrococcales</taxon>
        <taxon>Dermacoccaceae</taxon>
        <taxon>Metallococcus</taxon>
    </lineage>
</organism>
<name>A0A967B3V7_9MICO</name>
<evidence type="ECO:0000313" key="8">
    <source>
        <dbReference type="Proteomes" id="UP000744769"/>
    </source>
</evidence>
<proteinExistence type="inferred from homology"/>
<dbReference type="Gene3D" id="3.40.50.200">
    <property type="entry name" value="Peptidase S8/S53 domain"/>
    <property type="match status" value="1"/>
</dbReference>
<evidence type="ECO:0000313" key="7">
    <source>
        <dbReference type="EMBL" id="NHN55152.1"/>
    </source>
</evidence>
<keyword evidence="2" id="KW-0645">Protease</keyword>
<dbReference type="PRINTS" id="PR00723">
    <property type="entry name" value="SUBTILISIN"/>
</dbReference>
<protein>
    <submittedName>
        <fullName evidence="7">S8 family serine peptidase</fullName>
    </submittedName>
</protein>
<evidence type="ECO:0000256" key="2">
    <source>
        <dbReference type="ARBA" id="ARBA00022670"/>
    </source>
</evidence>
<dbReference type="GO" id="GO:0006508">
    <property type="term" value="P:proteolysis"/>
    <property type="evidence" value="ECO:0007669"/>
    <property type="project" value="UniProtKB-KW"/>
</dbReference>
<dbReference type="PROSITE" id="PS00137">
    <property type="entry name" value="SUBTILASE_HIS"/>
    <property type="match status" value="1"/>
</dbReference>
<reference evidence="7" key="1">
    <citation type="submission" date="2020-03" db="EMBL/GenBank/DDBJ databases">
        <title>Draft sequencing of Calidifontibacter sp. DB0510.</title>
        <authorList>
            <person name="Kim D.-U."/>
        </authorList>
    </citation>
    <scope>NUCLEOTIDE SEQUENCE</scope>
    <source>
        <strain evidence="7">DB0510</strain>
    </source>
</reference>
<accession>A0A967B3V7</accession>
<dbReference type="AlphaFoldDB" id="A0A967B3V7"/>
<dbReference type="InterPro" id="IPR015500">
    <property type="entry name" value="Peptidase_S8_subtilisin-rel"/>
</dbReference>
<comment type="caution">
    <text evidence="5">Lacks conserved residue(s) required for the propagation of feature annotation.</text>
</comment>
<evidence type="ECO:0000259" key="6">
    <source>
        <dbReference type="Pfam" id="PF00082"/>
    </source>
</evidence>